<gene>
    <name evidence="1" type="ORF">EV684_104297</name>
</gene>
<accession>A0A4R2MG95</accession>
<dbReference type="EMBL" id="SLXD01000004">
    <property type="protein sequence ID" value="TCP03574.1"/>
    <property type="molecule type" value="Genomic_DNA"/>
</dbReference>
<dbReference type="GeneID" id="99685550"/>
<name>A0A4R2MG95_RUBGE</name>
<evidence type="ECO:0000313" key="2">
    <source>
        <dbReference type="Proteomes" id="UP000295106"/>
    </source>
</evidence>
<proteinExistence type="predicted"/>
<protein>
    <submittedName>
        <fullName evidence="1">Uncharacterized protein</fullName>
    </submittedName>
</protein>
<comment type="caution">
    <text evidence="1">The sequence shown here is derived from an EMBL/GenBank/DDBJ whole genome shotgun (WGS) entry which is preliminary data.</text>
</comment>
<dbReference type="AlphaFoldDB" id="A0A4R2MG95"/>
<dbReference type="RefSeq" id="WP_165908438.1">
    <property type="nucleotide sequence ID" value="NZ_CP181386.1"/>
</dbReference>
<reference evidence="1 2" key="1">
    <citation type="submission" date="2019-03" db="EMBL/GenBank/DDBJ databases">
        <title>Genomic Encyclopedia of Type Strains, Phase IV (KMG-IV): sequencing the most valuable type-strain genomes for metagenomic binning, comparative biology and taxonomic classification.</title>
        <authorList>
            <person name="Goeker M."/>
        </authorList>
    </citation>
    <scope>NUCLEOTIDE SEQUENCE [LARGE SCALE GENOMIC DNA]</scope>
    <source>
        <strain evidence="1 2">DSM 1709</strain>
    </source>
</reference>
<sequence>MRAYETVKAIGHAANSHLAITPCSDRKVAQRPTVLPLLRPGCHDAQ</sequence>
<organism evidence="1 2">
    <name type="scientific">Rubrivivax gelatinosus</name>
    <name type="common">Rhodocyclus gelatinosus</name>
    <name type="synonym">Rhodopseudomonas gelatinosa</name>
    <dbReference type="NCBI Taxonomy" id="28068"/>
    <lineage>
        <taxon>Bacteria</taxon>
        <taxon>Pseudomonadati</taxon>
        <taxon>Pseudomonadota</taxon>
        <taxon>Betaproteobacteria</taxon>
        <taxon>Burkholderiales</taxon>
        <taxon>Sphaerotilaceae</taxon>
        <taxon>Rubrivivax</taxon>
    </lineage>
</organism>
<dbReference type="Proteomes" id="UP000295106">
    <property type="component" value="Unassembled WGS sequence"/>
</dbReference>
<evidence type="ECO:0000313" key="1">
    <source>
        <dbReference type="EMBL" id="TCP03574.1"/>
    </source>
</evidence>